<dbReference type="EMBL" id="CACRXK020020630">
    <property type="protein sequence ID" value="CAB4035027.1"/>
    <property type="molecule type" value="Genomic_DNA"/>
</dbReference>
<proteinExistence type="predicted"/>
<dbReference type="OrthoDB" id="9972063at2759"/>
<name>A0A6S7JTT8_PARCT</name>
<evidence type="ECO:0000313" key="2">
    <source>
        <dbReference type="Proteomes" id="UP001152795"/>
    </source>
</evidence>
<protein>
    <submittedName>
        <fullName evidence="1">Uncharacterized protein</fullName>
    </submittedName>
</protein>
<reference evidence="1" key="1">
    <citation type="submission" date="2020-04" db="EMBL/GenBank/DDBJ databases">
        <authorList>
            <person name="Alioto T."/>
            <person name="Alioto T."/>
            <person name="Gomez Garrido J."/>
        </authorList>
    </citation>
    <scope>NUCLEOTIDE SEQUENCE</scope>
    <source>
        <strain evidence="1">A484AB</strain>
    </source>
</reference>
<keyword evidence="2" id="KW-1185">Reference proteome</keyword>
<organism evidence="1 2">
    <name type="scientific">Paramuricea clavata</name>
    <name type="common">Red gorgonian</name>
    <name type="synonym">Violescent sea-whip</name>
    <dbReference type="NCBI Taxonomy" id="317549"/>
    <lineage>
        <taxon>Eukaryota</taxon>
        <taxon>Metazoa</taxon>
        <taxon>Cnidaria</taxon>
        <taxon>Anthozoa</taxon>
        <taxon>Octocorallia</taxon>
        <taxon>Malacalcyonacea</taxon>
        <taxon>Plexauridae</taxon>
        <taxon>Paramuricea</taxon>
    </lineage>
</organism>
<evidence type="ECO:0000313" key="1">
    <source>
        <dbReference type="EMBL" id="CAB4035027.1"/>
    </source>
</evidence>
<comment type="caution">
    <text evidence="1">The sequence shown here is derived from an EMBL/GenBank/DDBJ whole genome shotgun (WGS) entry which is preliminary data.</text>
</comment>
<sequence>MDATYYDLLQDENDTFYINFDTPTPRPHFMVLPKNPVSIEHDFSKMTPEKTEKLMEAQQESIIPYWPNKHLYVTRQWKVNDDPKSYPQNVLGYPYKCHLNVDVPAIEKLLFVPRPVLPEVDVPGISVIQHPSHPKIGFVGKEVPLENLVWVIENFAQKLGLINRTSKDDGYHVCLYLGSVSTEDWNFVSNTGEEVLGYIVTSGPRFYQLCPLAQRKEWFAAFEQSDFKCKT</sequence>
<dbReference type="AlphaFoldDB" id="A0A6S7JTT8"/>
<gene>
    <name evidence="1" type="ORF">PACLA_8A019269</name>
</gene>
<accession>A0A6S7JTT8</accession>
<dbReference type="Proteomes" id="UP001152795">
    <property type="component" value="Unassembled WGS sequence"/>
</dbReference>